<sequence>MFRRSTLLLHLHALAQRTCQARAEIHCLPNFLHMIEFGEGHDLLDGDGLCLRRWTTGNAQRSEGPKFMHVPCTKIQL</sequence>
<feature type="chain" id="PRO_5035835111" description="Secreted protein" evidence="1">
    <location>
        <begin position="24"/>
        <end position="77"/>
    </location>
</feature>
<evidence type="ECO:0000256" key="1">
    <source>
        <dbReference type="SAM" id="SignalP"/>
    </source>
</evidence>
<keyword evidence="3" id="KW-1185">Reference proteome</keyword>
<name>A0A8T0GML9_CERPU</name>
<dbReference type="Proteomes" id="UP000822688">
    <property type="component" value="Chromosome 9"/>
</dbReference>
<organism evidence="2 3">
    <name type="scientific">Ceratodon purpureus</name>
    <name type="common">Fire moss</name>
    <name type="synonym">Dicranum purpureum</name>
    <dbReference type="NCBI Taxonomy" id="3225"/>
    <lineage>
        <taxon>Eukaryota</taxon>
        <taxon>Viridiplantae</taxon>
        <taxon>Streptophyta</taxon>
        <taxon>Embryophyta</taxon>
        <taxon>Bryophyta</taxon>
        <taxon>Bryophytina</taxon>
        <taxon>Bryopsida</taxon>
        <taxon>Dicranidae</taxon>
        <taxon>Pseudoditrichales</taxon>
        <taxon>Ditrichaceae</taxon>
        <taxon>Ceratodon</taxon>
    </lineage>
</organism>
<protein>
    <recommendedName>
        <fullName evidence="4">Secreted protein</fullName>
    </recommendedName>
</protein>
<evidence type="ECO:0008006" key="4">
    <source>
        <dbReference type="Google" id="ProtNLM"/>
    </source>
</evidence>
<evidence type="ECO:0000313" key="3">
    <source>
        <dbReference type="Proteomes" id="UP000822688"/>
    </source>
</evidence>
<reference evidence="2" key="1">
    <citation type="submission" date="2020-06" db="EMBL/GenBank/DDBJ databases">
        <title>WGS assembly of Ceratodon purpureus strain R40.</title>
        <authorList>
            <person name="Carey S.B."/>
            <person name="Jenkins J."/>
            <person name="Shu S."/>
            <person name="Lovell J.T."/>
            <person name="Sreedasyam A."/>
            <person name="Maumus F."/>
            <person name="Tiley G.P."/>
            <person name="Fernandez-Pozo N."/>
            <person name="Barry K."/>
            <person name="Chen C."/>
            <person name="Wang M."/>
            <person name="Lipzen A."/>
            <person name="Daum C."/>
            <person name="Saski C.A."/>
            <person name="Payton A.C."/>
            <person name="Mcbreen J.C."/>
            <person name="Conrad R.E."/>
            <person name="Kollar L.M."/>
            <person name="Olsson S."/>
            <person name="Huttunen S."/>
            <person name="Landis J.B."/>
            <person name="Wickett N.J."/>
            <person name="Johnson M.G."/>
            <person name="Rensing S.A."/>
            <person name="Grimwood J."/>
            <person name="Schmutz J."/>
            <person name="Mcdaniel S.F."/>
        </authorList>
    </citation>
    <scope>NUCLEOTIDE SEQUENCE</scope>
    <source>
        <strain evidence="2">R40</strain>
    </source>
</reference>
<comment type="caution">
    <text evidence="2">The sequence shown here is derived from an EMBL/GenBank/DDBJ whole genome shotgun (WGS) entry which is preliminary data.</text>
</comment>
<gene>
    <name evidence="2" type="ORF">KC19_9G014100</name>
</gene>
<accession>A0A8T0GML9</accession>
<dbReference type="AlphaFoldDB" id="A0A8T0GML9"/>
<keyword evidence="1" id="KW-0732">Signal</keyword>
<evidence type="ECO:0000313" key="2">
    <source>
        <dbReference type="EMBL" id="KAG0560796.1"/>
    </source>
</evidence>
<proteinExistence type="predicted"/>
<dbReference type="EMBL" id="CM026430">
    <property type="protein sequence ID" value="KAG0560796.1"/>
    <property type="molecule type" value="Genomic_DNA"/>
</dbReference>
<feature type="signal peptide" evidence="1">
    <location>
        <begin position="1"/>
        <end position="23"/>
    </location>
</feature>